<dbReference type="PANTHER" id="PTHR11795:SF452">
    <property type="entry name" value="ABC TRANSPORTER PERMEASE PROTEIN"/>
    <property type="match status" value="1"/>
</dbReference>
<dbReference type="Proteomes" id="UP001236014">
    <property type="component" value="Chromosome"/>
</dbReference>
<dbReference type="GO" id="GO:0022857">
    <property type="term" value="F:transmembrane transporter activity"/>
    <property type="evidence" value="ECO:0007669"/>
    <property type="project" value="InterPro"/>
</dbReference>
<name>A0A9Y2MTY3_9PSEU</name>
<dbReference type="Pfam" id="PF02653">
    <property type="entry name" value="BPD_transp_2"/>
    <property type="match status" value="1"/>
</dbReference>
<evidence type="ECO:0000313" key="10">
    <source>
        <dbReference type="EMBL" id="WIX77318.1"/>
    </source>
</evidence>
<evidence type="ECO:0000256" key="3">
    <source>
        <dbReference type="ARBA" id="ARBA00022475"/>
    </source>
</evidence>
<dbReference type="GO" id="GO:0006865">
    <property type="term" value="P:amino acid transport"/>
    <property type="evidence" value="ECO:0007669"/>
    <property type="project" value="UniProtKB-KW"/>
</dbReference>
<keyword evidence="6 9" id="KW-1133">Transmembrane helix</keyword>
<dbReference type="PANTHER" id="PTHR11795">
    <property type="entry name" value="BRANCHED-CHAIN AMINO ACID TRANSPORT SYSTEM PERMEASE PROTEIN LIVH"/>
    <property type="match status" value="1"/>
</dbReference>
<accession>A0A9Y2MTY3</accession>
<dbReference type="CDD" id="cd06582">
    <property type="entry name" value="TM_PBP1_LivH_like"/>
    <property type="match status" value="1"/>
</dbReference>
<feature type="transmembrane region" description="Helical" evidence="9">
    <location>
        <begin position="6"/>
        <end position="28"/>
    </location>
</feature>
<evidence type="ECO:0000256" key="6">
    <source>
        <dbReference type="ARBA" id="ARBA00022989"/>
    </source>
</evidence>
<reference evidence="10 11" key="1">
    <citation type="submission" date="2023-06" db="EMBL/GenBank/DDBJ databases">
        <authorList>
            <person name="Oyuntsetseg B."/>
            <person name="Kim S.B."/>
        </authorList>
    </citation>
    <scope>NUCLEOTIDE SEQUENCE [LARGE SCALE GENOMIC DNA]</scope>
    <source>
        <strain evidence="10 11">2-15</strain>
    </source>
</reference>
<comment type="similarity">
    <text evidence="8">Belongs to the binding-protein-dependent transport system permease family. LivHM subfamily.</text>
</comment>
<evidence type="ECO:0000256" key="8">
    <source>
        <dbReference type="ARBA" id="ARBA00037998"/>
    </source>
</evidence>
<keyword evidence="3" id="KW-1003">Cell membrane</keyword>
<feature type="transmembrane region" description="Helical" evidence="9">
    <location>
        <begin position="263"/>
        <end position="282"/>
    </location>
</feature>
<feature type="transmembrane region" description="Helical" evidence="9">
    <location>
        <begin position="140"/>
        <end position="157"/>
    </location>
</feature>
<keyword evidence="4 9" id="KW-0812">Transmembrane</keyword>
<feature type="transmembrane region" description="Helical" evidence="9">
    <location>
        <begin position="186"/>
        <end position="205"/>
    </location>
</feature>
<protein>
    <submittedName>
        <fullName evidence="10">Branched-chain amino acid ABC transporter permease</fullName>
    </submittedName>
</protein>
<feature type="transmembrane region" description="Helical" evidence="9">
    <location>
        <begin position="93"/>
        <end position="112"/>
    </location>
</feature>
<evidence type="ECO:0000256" key="5">
    <source>
        <dbReference type="ARBA" id="ARBA00022970"/>
    </source>
</evidence>
<dbReference type="GO" id="GO:0005886">
    <property type="term" value="C:plasma membrane"/>
    <property type="evidence" value="ECO:0007669"/>
    <property type="project" value="UniProtKB-SubCell"/>
</dbReference>
<keyword evidence="7 9" id="KW-0472">Membrane</keyword>
<dbReference type="RefSeq" id="WP_285968059.1">
    <property type="nucleotide sequence ID" value="NZ_CP127294.1"/>
</dbReference>
<organism evidence="10 11">
    <name type="scientific">Amycolatopsis carbonis</name>
    <dbReference type="NCBI Taxonomy" id="715471"/>
    <lineage>
        <taxon>Bacteria</taxon>
        <taxon>Bacillati</taxon>
        <taxon>Actinomycetota</taxon>
        <taxon>Actinomycetes</taxon>
        <taxon>Pseudonocardiales</taxon>
        <taxon>Pseudonocardiaceae</taxon>
        <taxon>Amycolatopsis</taxon>
    </lineage>
</organism>
<dbReference type="KEGG" id="acab:QRX50_38900"/>
<dbReference type="EMBL" id="CP127294">
    <property type="protein sequence ID" value="WIX77318.1"/>
    <property type="molecule type" value="Genomic_DNA"/>
</dbReference>
<keyword evidence="11" id="KW-1185">Reference proteome</keyword>
<dbReference type="InterPro" id="IPR052157">
    <property type="entry name" value="BCAA_transport_permease"/>
</dbReference>
<keyword evidence="2" id="KW-0813">Transport</keyword>
<keyword evidence="5" id="KW-0029">Amino-acid transport</keyword>
<dbReference type="InterPro" id="IPR001851">
    <property type="entry name" value="ABC_transp_permease"/>
</dbReference>
<evidence type="ECO:0000256" key="2">
    <source>
        <dbReference type="ARBA" id="ARBA00022448"/>
    </source>
</evidence>
<feature type="transmembrane region" description="Helical" evidence="9">
    <location>
        <begin position="63"/>
        <end position="81"/>
    </location>
</feature>
<gene>
    <name evidence="10" type="ORF">QRX50_38900</name>
</gene>
<evidence type="ECO:0000256" key="1">
    <source>
        <dbReference type="ARBA" id="ARBA00004651"/>
    </source>
</evidence>
<dbReference type="AlphaFoldDB" id="A0A9Y2MTY3"/>
<evidence type="ECO:0000256" key="4">
    <source>
        <dbReference type="ARBA" id="ARBA00022692"/>
    </source>
</evidence>
<comment type="subcellular location">
    <subcellularLocation>
        <location evidence="1">Cell membrane</location>
        <topology evidence="1">Multi-pass membrane protein</topology>
    </subcellularLocation>
</comment>
<evidence type="ECO:0000256" key="9">
    <source>
        <dbReference type="SAM" id="Phobius"/>
    </source>
</evidence>
<sequence>MILAQLVNGLALGAGYALLAVGWTVLLGAARLVNFAHGQLYMIGAFLTFLVITKAGLPYLAAIPVAVVAVAVLGGIMQLLMRRLTLDQNIVSLMLVTLAFGYLLEGGGSLLFGGNPQVIDSPFQNAGMSIGSARFTGQDLLIVILAFALYGVTWFVLGRTNIGRLVRGVAEDPKLAQLYGIDAAKVYLGVFVFSAACAALAGAVVAPRSPILTSIGFDQLVITFLVVVLAGIGYLTGGLFVGLGLGVFTAFFGAYVSPAYSTAAAFAVLLVVLIVRPQGLTAR</sequence>
<evidence type="ECO:0000256" key="7">
    <source>
        <dbReference type="ARBA" id="ARBA00023136"/>
    </source>
</evidence>
<evidence type="ECO:0000313" key="11">
    <source>
        <dbReference type="Proteomes" id="UP001236014"/>
    </source>
</evidence>
<proteinExistence type="inferred from homology"/>